<dbReference type="PANTHER" id="PTHR22916">
    <property type="entry name" value="GLYCOSYLTRANSFERASE"/>
    <property type="match status" value="1"/>
</dbReference>
<dbReference type="Pfam" id="PF00535">
    <property type="entry name" value="Glycos_transf_2"/>
    <property type="match status" value="1"/>
</dbReference>
<proteinExistence type="predicted"/>
<evidence type="ECO:0000313" key="2">
    <source>
        <dbReference type="EMBL" id="MBK6267066.1"/>
    </source>
</evidence>
<comment type="caution">
    <text evidence="2">The sequence shown here is derived from an EMBL/GenBank/DDBJ whole genome shotgun (WGS) entry which is preliminary data.</text>
</comment>
<reference evidence="2" key="1">
    <citation type="submission" date="2021-01" db="EMBL/GenBank/DDBJ databases">
        <title>Marivirga aurantiaca sp. nov., isolated from intertidal surface sediments.</title>
        <authorList>
            <person name="Zhang M."/>
        </authorList>
    </citation>
    <scope>NUCLEOTIDE SEQUENCE</scope>
    <source>
        <strain evidence="2">S37H4</strain>
    </source>
</reference>
<dbReference type="Gene3D" id="3.90.550.10">
    <property type="entry name" value="Spore Coat Polysaccharide Biosynthesis Protein SpsA, Chain A"/>
    <property type="match status" value="1"/>
</dbReference>
<evidence type="ECO:0000313" key="3">
    <source>
        <dbReference type="Proteomes" id="UP000611723"/>
    </source>
</evidence>
<dbReference type="InterPro" id="IPR029044">
    <property type="entry name" value="Nucleotide-diphossugar_trans"/>
</dbReference>
<feature type="domain" description="Glycosyltransferase 2-like" evidence="1">
    <location>
        <begin position="12"/>
        <end position="139"/>
    </location>
</feature>
<sequence length="321" mass="38129">MDKNKKIVPFFSVIMPIYNKKPHLERSINSVLNQNFYDFELILINDSSTDGSDNEILKFKDSRIKILNREIPGPGGYAARNLGIRNSKGKYITFIDADDFWFTTHLESYFNTIRKSDFEIEFISCGWKRISEENESYNPFFLENKDKKLIKIDKKKYFELSIEDKIPVWTSVVCFKNTSELNKNLFPISEKIRRGGDLIAWLRLIHFFNNLHWVNHVGAVYFQDSVNMVTKSHSGNFEILSKKIFKEFSYRNTNLENKILAKFFNKQILTVWFRLKSTINSKKKYNIKNRLYWKYDFKSSLKVFLITSLPFSLILKLKNYK</sequence>
<organism evidence="2 3">
    <name type="scientific">Marivirga aurantiaca</name>
    <dbReference type="NCBI Taxonomy" id="2802615"/>
    <lineage>
        <taxon>Bacteria</taxon>
        <taxon>Pseudomonadati</taxon>
        <taxon>Bacteroidota</taxon>
        <taxon>Cytophagia</taxon>
        <taxon>Cytophagales</taxon>
        <taxon>Marivirgaceae</taxon>
        <taxon>Marivirga</taxon>
    </lineage>
</organism>
<dbReference type="AlphaFoldDB" id="A0A934X240"/>
<dbReference type="RefSeq" id="WP_201432751.1">
    <property type="nucleotide sequence ID" value="NZ_JAEQBW010000013.1"/>
</dbReference>
<dbReference type="EMBL" id="JAEQBW010000013">
    <property type="protein sequence ID" value="MBK6267066.1"/>
    <property type="molecule type" value="Genomic_DNA"/>
</dbReference>
<dbReference type="Proteomes" id="UP000611723">
    <property type="component" value="Unassembled WGS sequence"/>
</dbReference>
<dbReference type="PANTHER" id="PTHR22916:SF3">
    <property type="entry name" value="UDP-GLCNAC:BETAGAL BETA-1,3-N-ACETYLGLUCOSAMINYLTRANSFERASE-LIKE PROTEIN 1"/>
    <property type="match status" value="1"/>
</dbReference>
<dbReference type="SUPFAM" id="SSF53448">
    <property type="entry name" value="Nucleotide-diphospho-sugar transferases"/>
    <property type="match status" value="1"/>
</dbReference>
<gene>
    <name evidence="2" type="ORF">JKA74_18625</name>
</gene>
<protein>
    <submittedName>
        <fullName evidence="2">Glycosyltransferase family 2 protein</fullName>
    </submittedName>
</protein>
<dbReference type="InterPro" id="IPR001173">
    <property type="entry name" value="Glyco_trans_2-like"/>
</dbReference>
<name>A0A934X240_9BACT</name>
<accession>A0A934X240</accession>
<dbReference type="CDD" id="cd00761">
    <property type="entry name" value="Glyco_tranf_GTA_type"/>
    <property type="match status" value="1"/>
</dbReference>
<evidence type="ECO:0000259" key="1">
    <source>
        <dbReference type="Pfam" id="PF00535"/>
    </source>
</evidence>
<dbReference type="GO" id="GO:0016758">
    <property type="term" value="F:hexosyltransferase activity"/>
    <property type="evidence" value="ECO:0007669"/>
    <property type="project" value="UniProtKB-ARBA"/>
</dbReference>
<keyword evidence="3" id="KW-1185">Reference proteome</keyword>